<gene>
    <name evidence="1" type="ORF">I0K15_06215</name>
</gene>
<dbReference type="PIRSF" id="PIRSF032131">
    <property type="entry name" value="UCP032131"/>
    <property type="match status" value="1"/>
</dbReference>
<dbReference type="Pfam" id="PF06676">
    <property type="entry name" value="DUF1178"/>
    <property type="match status" value="1"/>
</dbReference>
<dbReference type="AlphaFoldDB" id="A0A7S9LUD1"/>
<accession>A0A7S9LUD1</accession>
<evidence type="ECO:0000313" key="2">
    <source>
        <dbReference type="Proteomes" id="UP000594800"/>
    </source>
</evidence>
<dbReference type="InterPro" id="IPR009562">
    <property type="entry name" value="DUF1178"/>
</dbReference>
<protein>
    <submittedName>
        <fullName evidence="1">DUF1178 family protein</fullName>
    </submittedName>
</protein>
<keyword evidence="2" id="KW-1185">Reference proteome</keyword>
<dbReference type="KEGG" id="poz:I0K15_06215"/>
<dbReference type="Proteomes" id="UP000594800">
    <property type="component" value="Chromosome"/>
</dbReference>
<reference evidence="1 2" key="1">
    <citation type="submission" date="2020-11" db="EMBL/GenBank/DDBJ databases">
        <title>Description of Pontivivens ytuae sp. nov. isolated from deep sea sediment of Mariana Trench.</title>
        <authorList>
            <person name="Wang Z."/>
            <person name="Sun Q.-L."/>
            <person name="Xu X.-D."/>
            <person name="Tang Y.-Z."/>
            <person name="Zhang J."/>
        </authorList>
    </citation>
    <scope>NUCLEOTIDE SEQUENCE [LARGE SCALE GENOMIC DNA]</scope>
    <source>
        <strain evidence="1 2">MT2928</strain>
    </source>
</reference>
<name>A0A7S9LUD1_9RHOB</name>
<evidence type="ECO:0000313" key="1">
    <source>
        <dbReference type="EMBL" id="QPH55331.1"/>
    </source>
</evidence>
<organism evidence="1 2">
    <name type="scientific">Pontivivens ytuae</name>
    <dbReference type="NCBI Taxonomy" id="2789856"/>
    <lineage>
        <taxon>Bacteria</taxon>
        <taxon>Pseudomonadati</taxon>
        <taxon>Pseudomonadota</taxon>
        <taxon>Alphaproteobacteria</taxon>
        <taxon>Rhodobacterales</taxon>
        <taxon>Paracoccaceae</taxon>
        <taxon>Pontivivens</taxon>
    </lineage>
</organism>
<proteinExistence type="predicted"/>
<sequence length="136" mass="14758">MIRYSLKCRDAHDFESWFANSETFDTLAAGGHVACPVCGSTEVEKAVMAPRVATREAAPLSKPASPAEQAIAELRKKVEAESDYVGRDFAAEARRIHEGEADERAIWGEASGKEAKALVEDGVPVMPLPFGPRRTN</sequence>
<dbReference type="EMBL" id="CP064942">
    <property type="protein sequence ID" value="QPH55331.1"/>
    <property type="molecule type" value="Genomic_DNA"/>
</dbReference>
<dbReference type="RefSeq" id="WP_196104530.1">
    <property type="nucleotide sequence ID" value="NZ_CP064942.1"/>
</dbReference>